<organism evidence="3 4">
    <name type="scientific">Victivallis vadensis</name>
    <dbReference type="NCBI Taxonomy" id="172901"/>
    <lineage>
        <taxon>Bacteria</taxon>
        <taxon>Pseudomonadati</taxon>
        <taxon>Lentisphaerota</taxon>
        <taxon>Lentisphaeria</taxon>
        <taxon>Victivallales</taxon>
        <taxon>Victivallaceae</taxon>
        <taxon>Victivallis</taxon>
    </lineage>
</organism>
<dbReference type="PROSITE" id="PS51257">
    <property type="entry name" value="PROKAR_LIPOPROTEIN"/>
    <property type="match status" value="1"/>
</dbReference>
<feature type="chain" id="PRO_5015556819" description="Glycoside hydrolase 123-like N-terminal domain-containing protein" evidence="1">
    <location>
        <begin position="33"/>
        <end position="1320"/>
    </location>
</feature>
<dbReference type="Proteomes" id="UP000245959">
    <property type="component" value="Unassembled WGS sequence"/>
</dbReference>
<evidence type="ECO:0000313" key="3">
    <source>
        <dbReference type="EMBL" id="PVY35656.1"/>
    </source>
</evidence>
<keyword evidence="1" id="KW-0732">Signal</keyword>
<evidence type="ECO:0000313" key="4">
    <source>
        <dbReference type="Proteomes" id="UP000245959"/>
    </source>
</evidence>
<reference evidence="3 4" key="1">
    <citation type="submission" date="2018-04" db="EMBL/GenBank/DDBJ databases">
        <title>Genomic Encyclopedia of Type Strains, Phase IV (KMG-IV): sequencing the most valuable type-strain genomes for metagenomic binning, comparative biology and taxonomic classification.</title>
        <authorList>
            <person name="Goeker M."/>
        </authorList>
    </citation>
    <scope>NUCLEOTIDE SEQUENCE [LARGE SCALE GENOMIC DNA]</scope>
    <source>
        <strain evidence="3 4">DSM 14823</strain>
    </source>
</reference>
<sequence>MRKHVKKDGKFYGLLGSLLLGCVLGAAEIPQAAVPFTEEPPEIDGIFDETEWKASCVLKQVTPLGSRKSDGIATEFYLKYDRDHLYVAAVCFDPSGRGPEAYPRPWNDAFFDNDDTVQVVLGVADPEIAVRGKVNVGGYEGALDNEFTAADFYYTYSVNAVNAQQRQFNEAPQEKPLFRSAVSPFSDGRWVVEMAIPFSGCGLEPAANRKVFANFFRHRAPVMYGWHLPAFGGYNPMPLGEISFLPPGGAGSQEAVPAAAEKQAIRKACRAFIGYGPLDGGILGVAEIDGEFGELTGVLEVDGFPAIREKLEFNGMFDRDSNPLATRQAIVKCELPEGDQPERRVKFSVRDASGKVVAEIERQCAAAKMPEWLNTDAGREYVDEKIPRPWTKPRIAGNTVELLDKKIILGENAFPAAVERTGSESRILAAPPLIQVVAEGREQVFTFGELQVKPRGNQVVAEAAATGGAWRLRILNQIDFDGFMEIKFSLSGKELKKVDRLSVLLPLDRKIVKFLLPGASVQRAGELTGAGYRNRAANLWIGNQEEGLAFSFDRNPFRSGDLRRQVEVVQNEDGDFLKLNLADGAGQLREDEEIFRFFLQPTPTKPYPARPVRGWVTWQWEGWSRWHGYPDLSKIDEVRKQVRDLAAKGKKLTLYCCQGLQEDAPPMRQFRENLALQPAWRYYFWQGKNCFATCKRGPEGDLQLHNYRKLIAETGIRGLMSDGLSVPWGDSNPLHGESCGAMTKLSMDREIQSRVVKQREFLKRIRGLFDATGEEFCLVAHTGGGIDVNTLSFFDSYFEGEQLMRYRRGYYPSEAMFSIGYSGLAWGWRTIYWPKQLHNYDGLDTALAYALLFNSEYYTSDDVDPVNIDVELLERFAKPGNTFHPFWRKHEKIGFESANCYASLYYGPDESLAVVSNLRYGKNPYRLDLSRLYPGREIEVYDYLRKIPVDSAVVEDTLEPFSCRLLTVRPKPATAAAAELPKQEAGSEAQWRISGGSRGQDGVIALKAVPGAPASRAELRNFTFGRELSVCIEFVADGRVGVEFGGIDFIRDNGWLFYNENGEEPAGVVNRFAAARDGWNRLVLTVRDGRLNVHLNNKLLVYDKKLDLKSENNHLAFRTWHDNTLSFRLIHARNFVAEDPPGAEGFDIADQSREWEFGNAAEAKAAGNRLLLRASPEKGLAVADFKRCFRKDLYLEMKVRLPERFNFVMGNITLSYGGGFPGWGWLVRGLTDPYSRGWVFQQVPLAGKEYKPLVINLRDGVLNVLYDGKVVVKNLTAALPEGPNSLSVQTWHDDVIDAEIVELSTRPRRFDAKQIHPIRE</sequence>
<dbReference type="InterPro" id="IPR045711">
    <property type="entry name" value="GH123-like_N"/>
</dbReference>
<dbReference type="EMBL" id="QEKH01000039">
    <property type="protein sequence ID" value="PVY35656.1"/>
    <property type="molecule type" value="Genomic_DNA"/>
</dbReference>
<feature type="domain" description="Glycoside hydrolase 123-like N-terminal" evidence="2">
    <location>
        <begin position="368"/>
        <end position="555"/>
    </location>
</feature>
<accession>A0A2U1AGY7</accession>
<evidence type="ECO:0000259" key="2">
    <source>
        <dbReference type="Pfam" id="PF19543"/>
    </source>
</evidence>
<dbReference type="SUPFAM" id="SSF49344">
    <property type="entry name" value="CBD9-like"/>
    <property type="match status" value="1"/>
</dbReference>
<proteinExistence type="predicted"/>
<feature type="signal peptide" evidence="1">
    <location>
        <begin position="1"/>
        <end position="32"/>
    </location>
</feature>
<gene>
    <name evidence="3" type="ORF">C8D82_13928</name>
</gene>
<evidence type="ECO:0000256" key="1">
    <source>
        <dbReference type="SAM" id="SignalP"/>
    </source>
</evidence>
<dbReference type="Gene3D" id="2.60.40.1190">
    <property type="match status" value="1"/>
</dbReference>
<keyword evidence="4" id="KW-1185">Reference proteome</keyword>
<comment type="caution">
    <text evidence="3">The sequence shown here is derived from an EMBL/GenBank/DDBJ whole genome shotgun (WGS) entry which is preliminary data.</text>
</comment>
<dbReference type="Pfam" id="PF19543">
    <property type="entry name" value="GH123_N"/>
    <property type="match status" value="1"/>
</dbReference>
<name>A0A2U1AGY7_9BACT</name>
<protein>
    <recommendedName>
        <fullName evidence="2">Glycoside hydrolase 123-like N-terminal domain-containing protein</fullName>
    </recommendedName>
</protein>